<protein>
    <submittedName>
        <fullName evidence="1">Uncharacterized protein</fullName>
    </submittedName>
</protein>
<evidence type="ECO:0000313" key="1">
    <source>
        <dbReference type="EMBL" id="GGO79090.1"/>
    </source>
</evidence>
<organism evidence="1 2">
    <name type="scientific">Marinobacterium nitratireducens</name>
    <dbReference type="NCBI Taxonomy" id="518897"/>
    <lineage>
        <taxon>Bacteria</taxon>
        <taxon>Pseudomonadati</taxon>
        <taxon>Pseudomonadota</taxon>
        <taxon>Gammaproteobacteria</taxon>
        <taxon>Oceanospirillales</taxon>
        <taxon>Oceanospirillaceae</taxon>
        <taxon>Marinobacterium</taxon>
    </lineage>
</organism>
<dbReference type="AlphaFoldDB" id="A0A917Z9R8"/>
<gene>
    <name evidence="1" type="ORF">GCM10011348_12520</name>
</gene>
<dbReference type="EMBL" id="BMLT01000003">
    <property type="protein sequence ID" value="GGO79090.1"/>
    <property type="molecule type" value="Genomic_DNA"/>
</dbReference>
<reference evidence="1 2" key="1">
    <citation type="journal article" date="2014" name="Int. J. Syst. Evol. Microbiol.">
        <title>Complete genome sequence of Corynebacterium casei LMG S-19264T (=DSM 44701T), isolated from a smear-ripened cheese.</title>
        <authorList>
            <consortium name="US DOE Joint Genome Institute (JGI-PGF)"/>
            <person name="Walter F."/>
            <person name="Albersmeier A."/>
            <person name="Kalinowski J."/>
            <person name="Ruckert C."/>
        </authorList>
    </citation>
    <scope>NUCLEOTIDE SEQUENCE [LARGE SCALE GENOMIC DNA]</scope>
    <source>
        <strain evidence="1 2">CGMCC 1.7286</strain>
    </source>
</reference>
<keyword evidence="2" id="KW-1185">Reference proteome</keyword>
<evidence type="ECO:0000313" key="2">
    <source>
        <dbReference type="Proteomes" id="UP000599578"/>
    </source>
</evidence>
<sequence length="63" mass="6823">MEIASSSAAAFDADPVAWTVHENLPIHCAPDRTGAAGMKVTVTMRRNQGGVRAMRNARTRRLT</sequence>
<name>A0A917Z9R8_9GAMM</name>
<dbReference type="Proteomes" id="UP000599578">
    <property type="component" value="Unassembled WGS sequence"/>
</dbReference>
<proteinExistence type="predicted"/>
<comment type="caution">
    <text evidence="1">The sequence shown here is derived from an EMBL/GenBank/DDBJ whole genome shotgun (WGS) entry which is preliminary data.</text>
</comment>
<accession>A0A917Z9R8</accession>